<evidence type="ECO:0000313" key="1">
    <source>
        <dbReference type="EMBL" id="OJA19976.1"/>
    </source>
</evidence>
<organism evidence="1 2">
    <name type="scientific">Rhizopogon vesiculosus</name>
    <dbReference type="NCBI Taxonomy" id="180088"/>
    <lineage>
        <taxon>Eukaryota</taxon>
        <taxon>Fungi</taxon>
        <taxon>Dikarya</taxon>
        <taxon>Basidiomycota</taxon>
        <taxon>Agaricomycotina</taxon>
        <taxon>Agaricomycetes</taxon>
        <taxon>Agaricomycetidae</taxon>
        <taxon>Boletales</taxon>
        <taxon>Suillineae</taxon>
        <taxon>Rhizopogonaceae</taxon>
        <taxon>Rhizopogon</taxon>
    </lineage>
</organism>
<gene>
    <name evidence="1" type="ORF">AZE42_04207</name>
</gene>
<name>A0A1J8R2B6_9AGAM</name>
<sequence length="50" mass="5838">MRLTYFAASKPVQSYQELLESVEDIMKQNSQQEPLLSSSHHIDTNLRFIL</sequence>
<dbReference type="OrthoDB" id="3223806at2759"/>
<protein>
    <submittedName>
        <fullName evidence="1">Uncharacterized protein</fullName>
    </submittedName>
</protein>
<dbReference type="AlphaFoldDB" id="A0A1J8R2B6"/>
<keyword evidence="2" id="KW-1185">Reference proteome</keyword>
<dbReference type="Gene3D" id="3.40.50.12660">
    <property type="match status" value="1"/>
</dbReference>
<evidence type="ECO:0000313" key="2">
    <source>
        <dbReference type="Proteomes" id="UP000183567"/>
    </source>
</evidence>
<proteinExistence type="predicted"/>
<dbReference type="Proteomes" id="UP000183567">
    <property type="component" value="Unassembled WGS sequence"/>
</dbReference>
<reference evidence="1 2" key="1">
    <citation type="submission" date="2016-03" db="EMBL/GenBank/DDBJ databases">
        <title>Comparative genomics of the ectomycorrhizal sister species Rhizopogon vinicolor and Rhizopogon vesiculosus (Basidiomycota: Boletales) reveals a divergence of the mating type B locus.</title>
        <authorList>
            <person name="Mujic A.B."/>
            <person name="Kuo A."/>
            <person name="Tritt A."/>
            <person name="Lipzen A."/>
            <person name="Chen C."/>
            <person name="Johnson J."/>
            <person name="Sharma A."/>
            <person name="Barry K."/>
            <person name="Grigoriev I.V."/>
            <person name="Spatafora J.W."/>
        </authorList>
    </citation>
    <scope>NUCLEOTIDE SEQUENCE [LARGE SCALE GENOMIC DNA]</scope>
    <source>
        <strain evidence="1 2">AM-OR11-056</strain>
    </source>
</reference>
<comment type="caution">
    <text evidence="1">The sequence shown here is derived from an EMBL/GenBank/DDBJ whole genome shotgun (WGS) entry which is preliminary data.</text>
</comment>
<dbReference type="EMBL" id="LVVM01000769">
    <property type="protein sequence ID" value="OJA19976.1"/>
    <property type="molecule type" value="Genomic_DNA"/>
</dbReference>
<accession>A0A1J8R2B6</accession>